<dbReference type="NCBIfam" id="TIGR00026">
    <property type="entry name" value="hi_GC_TIGR00026"/>
    <property type="match status" value="1"/>
</dbReference>
<dbReference type="Gene3D" id="2.30.110.10">
    <property type="entry name" value="Electron Transport, Fmn-binding Protein, Chain A"/>
    <property type="match status" value="1"/>
</dbReference>
<organism evidence="1 2">
    <name type="scientific">Kitasatospora nipponensis</name>
    <dbReference type="NCBI Taxonomy" id="258049"/>
    <lineage>
        <taxon>Bacteria</taxon>
        <taxon>Bacillati</taxon>
        <taxon>Actinomycetota</taxon>
        <taxon>Actinomycetes</taxon>
        <taxon>Kitasatosporales</taxon>
        <taxon>Streptomycetaceae</taxon>
        <taxon>Kitasatospora</taxon>
    </lineage>
</organism>
<comment type="caution">
    <text evidence="1">The sequence shown here is derived from an EMBL/GenBank/DDBJ whole genome shotgun (WGS) entry which is preliminary data.</text>
</comment>
<evidence type="ECO:0000313" key="2">
    <source>
        <dbReference type="Proteomes" id="UP001500037"/>
    </source>
</evidence>
<protein>
    <submittedName>
        <fullName evidence="1">Nitroreductase family deazaflavin-dependent oxidoreductase</fullName>
    </submittedName>
</protein>
<evidence type="ECO:0000313" key="1">
    <source>
        <dbReference type="EMBL" id="GAA1229924.1"/>
    </source>
</evidence>
<dbReference type="Pfam" id="PF04075">
    <property type="entry name" value="F420H2_quin_red"/>
    <property type="match status" value="1"/>
</dbReference>
<dbReference type="Proteomes" id="UP001500037">
    <property type="component" value="Unassembled WGS sequence"/>
</dbReference>
<dbReference type="EMBL" id="BAAALF010000025">
    <property type="protein sequence ID" value="GAA1229924.1"/>
    <property type="molecule type" value="Genomic_DNA"/>
</dbReference>
<dbReference type="InterPro" id="IPR012349">
    <property type="entry name" value="Split_barrel_FMN-bd"/>
</dbReference>
<keyword evidence="2" id="KW-1185">Reference proteome</keyword>
<dbReference type="RefSeq" id="WP_344440983.1">
    <property type="nucleotide sequence ID" value="NZ_BAAALF010000025.1"/>
</dbReference>
<sequence length="157" mass="17360">MTQASPADTPRYVWTGSRAVTIGNRIVAALTRAGLSLWGSRVLAVRGRKSGEWRTTPVNLLTHEGERYLVAPRGHTQWARNLRAAGTGELRVGRRTETFHATELTDDAKPAVLRAYLRRWKFEVGIFFDGLDADAPEADLLRVAPGYPVFRLTSAAS</sequence>
<gene>
    <name evidence="1" type="ORF">GCM10009665_20460</name>
</gene>
<proteinExistence type="predicted"/>
<reference evidence="1 2" key="1">
    <citation type="journal article" date="2019" name="Int. J. Syst. Evol. Microbiol.">
        <title>The Global Catalogue of Microorganisms (GCM) 10K type strain sequencing project: providing services to taxonomists for standard genome sequencing and annotation.</title>
        <authorList>
            <consortium name="The Broad Institute Genomics Platform"/>
            <consortium name="The Broad Institute Genome Sequencing Center for Infectious Disease"/>
            <person name="Wu L."/>
            <person name="Ma J."/>
        </authorList>
    </citation>
    <scope>NUCLEOTIDE SEQUENCE [LARGE SCALE GENOMIC DNA]</scope>
    <source>
        <strain evidence="1 2">JCM 13004</strain>
    </source>
</reference>
<accession>A0ABN1W1D9</accession>
<name>A0ABN1W1D9_9ACTN</name>
<dbReference type="InterPro" id="IPR004378">
    <property type="entry name" value="F420H2_quin_Rdtase"/>
</dbReference>